<dbReference type="AlphaFoldDB" id="A0AA38MG13"/>
<name>A0AA38MG13_9CUCU</name>
<dbReference type="Gene3D" id="3.30.497.10">
    <property type="entry name" value="Antithrombin, subunit I, domain 2"/>
    <property type="match status" value="1"/>
</dbReference>
<comment type="caution">
    <text evidence="4">The sequence shown here is derived from an EMBL/GenBank/DDBJ whole genome shotgun (WGS) entry which is preliminary data.</text>
</comment>
<organism evidence="4 5">
    <name type="scientific">Zophobas morio</name>
    <dbReference type="NCBI Taxonomy" id="2755281"/>
    <lineage>
        <taxon>Eukaryota</taxon>
        <taxon>Metazoa</taxon>
        <taxon>Ecdysozoa</taxon>
        <taxon>Arthropoda</taxon>
        <taxon>Hexapoda</taxon>
        <taxon>Insecta</taxon>
        <taxon>Pterygota</taxon>
        <taxon>Neoptera</taxon>
        <taxon>Endopterygota</taxon>
        <taxon>Coleoptera</taxon>
        <taxon>Polyphaga</taxon>
        <taxon>Cucujiformia</taxon>
        <taxon>Tenebrionidae</taxon>
        <taxon>Zophobas</taxon>
    </lineage>
</organism>
<gene>
    <name evidence="4" type="ORF">Zmor_014006</name>
</gene>
<sequence>MDKKTSKHQVLESNRHFTTTLYAVLAEAPGNVFFSPISVHALLSMSYQGAQGTTAEKFASTLKVPTAAAAAQGYNIVMNRLNSVPNVTLLNNG</sequence>
<dbReference type="InterPro" id="IPR036186">
    <property type="entry name" value="Serpin_sf"/>
</dbReference>
<evidence type="ECO:0000256" key="1">
    <source>
        <dbReference type="ARBA" id="ARBA00022690"/>
    </source>
</evidence>
<dbReference type="SUPFAM" id="SSF56574">
    <property type="entry name" value="Serpins"/>
    <property type="match status" value="1"/>
</dbReference>
<evidence type="ECO:0000256" key="2">
    <source>
        <dbReference type="ARBA" id="ARBA00022900"/>
    </source>
</evidence>
<evidence type="ECO:0000259" key="3">
    <source>
        <dbReference type="Pfam" id="PF00079"/>
    </source>
</evidence>
<keyword evidence="5" id="KW-1185">Reference proteome</keyword>
<proteinExistence type="predicted"/>
<evidence type="ECO:0000313" key="4">
    <source>
        <dbReference type="EMBL" id="KAJ3654848.1"/>
    </source>
</evidence>
<dbReference type="InterPro" id="IPR023796">
    <property type="entry name" value="Serpin_dom"/>
</dbReference>
<dbReference type="Pfam" id="PF00079">
    <property type="entry name" value="Serpin"/>
    <property type="match status" value="1"/>
</dbReference>
<accession>A0AA38MG13</accession>
<feature type="domain" description="Serpin" evidence="3">
    <location>
        <begin position="13"/>
        <end position="83"/>
    </location>
</feature>
<protein>
    <recommendedName>
        <fullName evidence="3">Serpin domain-containing protein</fullName>
    </recommendedName>
</protein>
<evidence type="ECO:0000313" key="5">
    <source>
        <dbReference type="Proteomes" id="UP001168821"/>
    </source>
</evidence>
<dbReference type="EMBL" id="JALNTZ010000004">
    <property type="protein sequence ID" value="KAJ3654848.1"/>
    <property type="molecule type" value="Genomic_DNA"/>
</dbReference>
<dbReference type="GO" id="GO:0004867">
    <property type="term" value="F:serine-type endopeptidase inhibitor activity"/>
    <property type="evidence" value="ECO:0007669"/>
    <property type="project" value="UniProtKB-KW"/>
</dbReference>
<keyword evidence="1" id="KW-0646">Protease inhibitor</keyword>
<dbReference type="InterPro" id="IPR042178">
    <property type="entry name" value="Serpin_sf_1"/>
</dbReference>
<keyword evidence="2" id="KW-0722">Serine protease inhibitor</keyword>
<reference evidence="4" key="1">
    <citation type="journal article" date="2023" name="G3 (Bethesda)">
        <title>Whole genome assemblies of Zophobas morio and Tenebrio molitor.</title>
        <authorList>
            <person name="Kaur S."/>
            <person name="Stinson S.A."/>
            <person name="diCenzo G.C."/>
        </authorList>
    </citation>
    <scope>NUCLEOTIDE SEQUENCE</scope>
    <source>
        <strain evidence="4">QUZm001</strain>
    </source>
</reference>
<dbReference type="Proteomes" id="UP001168821">
    <property type="component" value="Unassembled WGS sequence"/>
</dbReference>